<dbReference type="InterPro" id="IPR050583">
    <property type="entry name" value="Mycobacterial_A85_antigen"/>
</dbReference>
<dbReference type="InterPro" id="IPR000801">
    <property type="entry name" value="Esterase-like"/>
</dbReference>
<dbReference type="PANTHER" id="PTHR48098">
    <property type="entry name" value="ENTEROCHELIN ESTERASE-RELATED"/>
    <property type="match status" value="1"/>
</dbReference>
<reference evidence="1 2" key="1">
    <citation type="journal article" date="2005" name="Int. J. Syst. Evol. Microbiol.">
        <title>Bacillus litoralis sp. nov., isolated from a tidal flat of the Yellow Sea in Korea.</title>
        <authorList>
            <person name="Yoon J.H."/>
            <person name="Oh T.K."/>
        </authorList>
    </citation>
    <scope>NUCLEOTIDE SEQUENCE [LARGE SCALE GENOMIC DNA]</scope>
    <source>
        <strain evidence="1 2">SW-211</strain>
    </source>
</reference>
<dbReference type="GO" id="GO:0016747">
    <property type="term" value="F:acyltransferase activity, transferring groups other than amino-acyl groups"/>
    <property type="evidence" value="ECO:0007669"/>
    <property type="project" value="TreeGrafter"/>
</dbReference>
<dbReference type="AlphaFoldDB" id="A0A5C6W0W7"/>
<dbReference type="InterPro" id="IPR029058">
    <property type="entry name" value="AB_hydrolase_fold"/>
</dbReference>
<dbReference type="SUPFAM" id="SSF53474">
    <property type="entry name" value="alpha/beta-Hydrolases"/>
    <property type="match status" value="1"/>
</dbReference>
<sequence>MALINCNYFSFSLKRTVEINVIIPTPEGDEQITDKYTQDFYQYEKGLPVVYLLHGAYGNYSSWTRFSNIERFAQKHCCAVVMASAENSFYQDMEHGGAFYTFFSKELPTLVKSLFPVSKKREDTFIAGLSMGGYGAWFLALSNPTMYSKAASLSGALDIVMLYDEVKKGTIPGPFKWEDIFEDPSHLEGSQADLFNLLTSCKESGTIPELYQACGTEDFLYSMNQSVRDRLKEASVEFVYEEGIGNHDWDFWDSYIQNVLDWLMKK</sequence>
<dbReference type="Proteomes" id="UP000321363">
    <property type="component" value="Unassembled WGS sequence"/>
</dbReference>
<dbReference type="Pfam" id="PF00756">
    <property type="entry name" value="Esterase"/>
    <property type="match status" value="1"/>
</dbReference>
<dbReference type="OrthoDB" id="9803578at2"/>
<proteinExistence type="predicted"/>
<dbReference type="Gene3D" id="3.40.50.1820">
    <property type="entry name" value="alpha/beta hydrolase"/>
    <property type="match status" value="1"/>
</dbReference>
<dbReference type="EMBL" id="VOQF01000006">
    <property type="protein sequence ID" value="TXC90629.1"/>
    <property type="molecule type" value="Genomic_DNA"/>
</dbReference>
<comment type="caution">
    <text evidence="1">The sequence shown here is derived from an EMBL/GenBank/DDBJ whole genome shotgun (WGS) entry which is preliminary data.</text>
</comment>
<name>A0A5C6W0W7_9BACI</name>
<protein>
    <submittedName>
        <fullName evidence="1">Esterase family protein</fullName>
    </submittedName>
</protein>
<organism evidence="1 2">
    <name type="scientific">Metabacillus litoralis</name>
    <dbReference type="NCBI Taxonomy" id="152268"/>
    <lineage>
        <taxon>Bacteria</taxon>
        <taxon>Bacillati</taxon>
        <taxon>Bacillota</taxon>
        <taxon>Bacilli</taxon>
        <taxon>Bacillales</taxon>
        <taxon>Bacillaceae</taxon>
        <taxon>Metabacillus</taxon>
    </lineage>
</organism>
<evidence type="ECO:0000313" key="2">
    <source>
        <dbReference type="Proteomes" id="UP000321363"/>
    </source>
</evidence>
<dbReference type="RefSeq" id="WP_146948834.1">
    <property type="nucleotide sequence ID" value="NZ_VOQF01000006.1"/>
</dbReference>
<gene>
    <name evidence="1" type="ORF">FS935_12000</name>
</gene>
<evidence type="ECO:0000313" key="1">
    <source>
        <dbReference type="EMBL" id="TXC90629.1"/>
    </source>
</evidence>
<keyword evidence="2" id="KW-1185">Reference proteome</keyword>
<accession>A0A5C6W0W7</accession>
<dbReference type="PANTHER" id="PTHR48098:SF1">
    <property type="entry name" value="DIACYLGLYCEROL ACYLTRANSFERASE_MYCOLYLTRANSFERASE AG85A"/>
    <property type="match status" value="1"/>
</dbReference>